<gene>
    <name evidence="2" type="ORF">GCK72_016696</name>
</gene>
<feature type="transmembrane region" description="Helical" evidence="1">
    <location>
        <begin position="120"/>
        <end position="140"/>
    </location>
</feature>
<dbReference type="GeneID" id="9801168"/>
<evidence type="ECO:0000313" key="2">
    <source>
        <dbReference type="EMBL" id="KAF1750149.1"/>
    </source>
</evidence>
<dbReference type="RefSeq" id="XP_003092944.2">
    <property type="nucleotide sequence ID" value="XM_003092896.2"/>
</dbReference>
<evidence type="ECO:0000256" key="1">
    <source>
        <dbReference type="SAM" id="Phobius"/>
    </source>
</evidence>
<keyword evidence="1" id="KW-0812">Transmembrane</keyword>
<name>A0A6A5G6N6_CAERE</name>
<evidence type="ECO:0000313" key="3">
    <source>
        <dbReference type="Proteomes" id="UP000483820"/>
    </source>
</evidence>
<keyword evidence="1" id="KW-0472">Membrane</keyword>
<proteinExistence type="predicted"/>
<dbReference type="AlphaFoldDB" id="A0A6A5G6N6"/>
<feature type="transmembrane region" description="Helical" evidence="1">
    <location>
        <begin position="42"/>
        <end position="70"/>
    </location>
</feature>
<organism evidence="2 3">
    <name type="scientific">Caenorhabditis remanei</name>
    <name type="common">Caenorhabditis vulgaris</name>
    <dbReference type="NCBI Taxonomy" id="31234"/>
    <lineage>
        <taxon>Eukaryota</taxon>
        <taxon>Metazoa</taxon>
        <taxon>Ecdysozoa</taxon>
        <taxon>Nematoda</taxon>
        <taxon>Chromadorea</taxon>
        <taxon>Rhabditida</taxon>
        <taxon>Rhabditina</taxon>
        <taxon>Rhabditomorpha</taxon>
        <taxon>Rhabditoidea</taxon>
        <taxon>Rhabditidae</taxon>
        <taxon>Peloderinae</taxon>
        <taxon>Caenorhabditis</taxon>
    </lineage>
</organism>
<dbReference type="EMBL" id="WUAV01000005">
    <property type="protein sequence ID" value="KAF1750149.1"/>
    <property type="molecule type" value="Genomic_DNA"/>
</dbReference>
<dbReference type="Proteomes" id="UP000483820">
    <property type="component" value="Chromosome V"/>
</dbReference>
<feature type="transmembrane region" description="Helical" evidence="1">
    <location>
        <begin position="152"/>
        <end position="171"/>
    </location>
</feature>
<keyword evidence="1" id="KW-1133">Transmembrane helix</keyword>
<sequence>MIWYFLLSLHFVVEIVGVLSHLIFLQLVVFRGIMDVYCRISLGMISISMIVMLVSYLVETLVCLSIGTIYEDAQCAELPLKTILLCIHRYAEAFSLAAQMFFTIERVLSIQFEHIHRSIFFKIFFIAGFLFSNFTGLAYVYTSAIKGEYGTFWLIAFQLFVIANFPFVLYAKKISTVKYKADVRTYSLKRKHNLYNSYEIARSFLYAAAIYMISQLACFGLLWAFQFGLLFDGNRAYFPRLFFVISLIWHANLTTFPWIVMLIHRSQRERIYKVWMQMFPETKSPAKILGMNGKELVATPTQNDYFDQLQQSWK</sequence>
<accession>A0A6A5G6N6</accession>
<feature type="transmembrane region" description="Helical" evidence="1">
    <location>
        <begin position="6"/>
        <end position="30"/>
    </location>
</feature>
<feature type="transmembrane region" description="Helical" evidence="1">
    <location>
        <begin position="237"/>
        <end position="263"/>
    </location>
</feature>
<dbReference type="KEGG" id="crq:GCK72_016696"/>
<dbReference type="CTD" id="9801168"/>
<feature type="transmembrane region" description="Helical" evidence="1">
    <location>
        <begin position="204"/>
        <end position="225"/>
    </location>
</feature>
<reference evidence="2 3" key="1">
    <citation type="submission" date="2019-12" db="EMBL/GenBank/DDBJ databases">
        <title>Chromosome-level assembly of the Caenorhabditis remanei genome.</title>
        <authorList>
            <person name="Teterina A.A."/>
            <person name="Willis J.H."/>
            <person name="Phillips P.C."/>
        </authorList>
    </citation>
    <scope>NUCLEOTIDE SEQUENCE [LARGE SCALE GENOMIC DNA]</scope>
    <source>
        <strain evidence="2 3">PX506</strain>
        <tissue evidence="2">Whole organism</tissue>
    </source>
</reference>
<protein>
    <submittedName>
        <fullName evidence="2">Uncharacterized protein</fullName>
    </submittedName>
</protein>
<comment type="caution">
    <text evidence="2">The sequence shown here is derived from an EMBL/GenBank/DDBJ whole genome shotgun (WGS) entry which is preliminary data.</text>
</comment>